<dbReference type="STRING" id="79200.A0A162AIY7"/>
<sequence length="163" mass="18532">MLVIPFVQHLVWYYRLEAEKLESIVQRLDYQVAYKWLCELRTCIFAVSLRSSSSLESKGSSIEMLCGNAIWPKEGGGFVNGNGGKTPDPSYLVSKPWRPLTRKLKIPSAVISPYRTPQKNGRNELLKRVVAGGGAFKRPGWHKSSSSRSKPKRHSFDYVLYRL</sequence>
<keyword evidence="3" id="KW-1185">Reference proteome</keyword>
<organism evidence="1">
    <name type="scientific">Daucus carota subsp. sativus</name>
    <name type="common">Carrot</name>
    <dbReference type="NCBI Taxonomy" id="79200"/>
    <lineage>
        <taxon>Eukaryota</taxon>
        <taxon>Viridiplantae</taxon>
        <taxon>Streptophyta</taxon>
        <taxon>Embryophyta</taxon>
        <taxon>Tracheophyta</taxon>
        <taxon>Spermatophyta</taxon>
        <taxon>Magnoliopsida</taxon>
        <taxon>eudicotyledons</taxon>
        <taxon>Gunneridae</taxon>
        <taxon>Pentapetalae</taxon>
        <taxon>asterids</taxon>
        <taxon>campanulids</taxon>
        <taxon>Apiales</taxon>
        <taxon>Apiaceae</taxon>
        <taxon>Apioideae</taxon>
        <taxon>Scandiceae</taxon>
        <taxon>Daucinae</taxon>
        <taxon>Daucus</taxon>
        <taxon>Daucus sect. Daucus</taxon>
    </lineage>
</organism>
<accession>A0A162AIY7</accession>
<name>A0A162AIY7_DAUCS</name>
<dbReference type="EMBL" id="LNRQ01000003">
    <property type="protein sequence ID" value="KZN01601.1"/>
    <property type="molecule type" value="Genomic_DNA"/>
</dbReference>
<evidence type="ECO:0000313" key="3">
    <source>
        <dbReference type="Proteomes" id="UP000077755"/>
    </source>
</evidence>
<dbReference type="Proteomes" id="UP000077755">
    <property type="component" value="Chromosome 3"/>
</dbReference>
<reference evidence="1" key="1">
    <citation type="journal article" date="2016" name="Nat. Genet.">
        <title>A high-quality carrot genome assembly provides new insights into carotenoid accumulation and asterid genome evolution.</title>
        <authorList>
            <person name="Iorizzo M."/>
            <person name="Ellison S."/>
            <person name="Senalik D."/>
            <person name="Zeng P."/>
            <person name="Satapoomin P."/>
            <person name="Huang J."/>
            <person name="Bowman M."/>
            <person name="Iovene M."/>
            <person name="Sanseverino W."/>
            <person name="Cavagnaro P."/>
            <person name="Yildiz M."/>
            <person name="Macko-Podgorni A."/>
            <person name="Moranska E."/>
            <person name="Grzebelus E."/>
            <person name="Grzebelus D."/>
            <person name="Ashrafi H."/>
            <person name="Zheng Z."/>
            <person name="Cheng S."/>
            <person name="Spooner D."/>
            <person name="Van Deynze A."/>
            <person name="Simon P."/>
        </authorList>
    </citation>
    <scope>NUCLEOTIDE SEQUENCE [LARGE SCALE GENOMIC DNA]</scope>
    <source>
        <tissue evidence="1">Leaf</tissue>
    </source>
</reference>
<dbReference type="Gramene" id="KZN01601">
    <property type="protein sequence ID" value="KZN01601"/>
    <property type="gene ID" value="DCAR_010355"/>
</dbReference>
<evidence type="ECO:0000313" key="2">
    <source>
        <dbReference type="EMBL" id="WOG92517.1"/>
    </source>
</evidence>
<dbReference type="EMBL" id="CP093345">
    <property type="protein sequence ID" value="WOG92517.1"/>
    <property type="molecule type" value="Genomic_DNA"/>
</dbReference>
<evidence type="ECO:0000313" key="1">
    <source>
        <dbReference type="EMBL" id="KZN01601.1"/>
    </source>
</evidence>
<dbReference type="AlphaFoldDB" id="A0A162AIY7"/>
<reference evidence="2" key="2">
    <citation type="submission" date="2022-03" db="EMBL/GenBank/DDBJ databases">
        <title>Draft title - Genomic analysis of global carrot germplasm unveils the trajectory of domestication and the origin of high carotenoid orange carrot.</title>
        <authorList>
            <person name="Iorizzo M."/>
            <person name="Ellison S."/>
            <person name="Senalik D."/>
            <person name="Macko-Podgorni A."/>
            <person name="Grzebelus D."/>
            <person name="Bostan H."/>
            <person name="Rolling W."/>
            <person name="Curaba J."/>
            <person name="Simon P."/>
        </authorList>
    </citation>
    <scope>NUCLEOTIDE SEQUENCE</scope>
    <source>
        <tissue evidence="2">Leaf</tissue>
    </source>
</reference>
<gene>
    <name evidence="1" type="ORF">DCAR_010355</name>
    <name evidence="2" type="ORF">DCAR_0311787</name>
</gene>
<protein>
    <submittedName>
        <fullName evidence="1">Uncharacterized protein</fullName>
    </submittedName>
</protein>
<proteinExistence type="predicted"/>